<dbReference type="SUPFAM" id="SSF81383">
    <property type="entry name" value="F-box domain"/>
    <property type="match status" value="1"/>
</dbReference>
<dbReference type="InterPro" id="IPR036047">
    <property type="entry name" value="F-box-like_dom_sf"/>
</dbReference>
<evidence type="ECO:0000313" key="2">
    <source>
        <dbReference type="EMBL" id="OBZ79396.1"/>
    </source>
</evidence>
<comment type="caution">
    <text evidence="2">The sequence shown here is derived from an EMBL/GenBank/DDBJ whole genome shotgun (WGS) entry which is preliminary data.</text>
</comment>
<dbReference type="OMA" id="KNWITEP"/>
<dbReference type="EMBL" id="LUGG01000001">
    <property type="protein sequence ID" value="OBZ79396.1"/>
    <property type="molecule type" value="Genomic_DNA"/>
</dbReference>
<dbReference type="InterPro" id="IPR001810">
    <property type="entry name" value="F-box_dom"/>
</dbReference>
<dbReference type="Pfam" id="PF12937">
    <property type="entry name" value="F-box-like"/>
    <property type="match status" value="1"/>
</dbReference>
<dbReference type="Gene3D" id="1.20.1280.50">
    <property type="match status" value="1"/>
</dbReference>
<keyword evidence="3" id="KW-1185">Reference proteome</keyword>
<proteinExistence type="predicted"/>
<feature type="domain" description="F-box" evidence="1">
    <location>
        <begin position="32"/>
        <end position="66"/>
    </location>
</feature>
<protein>
    <recommendedName>
        <fullName evidence="1">F-box domain-containing protein</fullName>
    </recommendedName>
</protein>
<organism evidence="2 3">
    <name type="scientific">Grifola frondosa</name>
    <name type="common">Maitake</name>
    <name type="synonym">Polyporus frondosus</name>
    <dbReference type="NCBI Taxonomy" id="5627"/>
    <lineage>
        <taxon>Eukaryota</taxon>
        <taxon>Fungi</taxon>
        <taxon>Dikarya</taxon>
        <taxon>Basidiomycota</taxon>
        <taxon>Agaricomycotina</taxon>
        <taxon>Agaricomycetes</taxon>
        <taxon>Polyporales</taxon>
        <taxon>Grifolaceae</taxon>
        <taxon>Grifola</taxon>
    </lineage>
</organism>
<name>A0A1C7MSP9_GRIFR</name>
<gene>
    <name evidence="2" type="ORF">A0H81_00015</name>
</gene>
<reference evidence="2 3" key="1">
    <citation type="submission" date="2016-03" db="EMBL/GenBank/DDBJ databases">
        <title>Whole genome sequencing of Grifola frondosa 9006-11.</title>
        <authorList>
            <person name="Min B."/>
            <person name="Park H."/>
            <person name="Kim J.-G."/>
            <person name="Cho H."/>
            <person name="Oh Y.-L."/>
            <person name="Kong W.-S."/>
            <person name="Choi I.-G."/>
        </authorList>
    </citation>
    <scope>NUCLEOTIDE SEQUENCE [LARGE SCALE GENOMIC DNA]</scope>
    <source>
        <strain evidence="2 3">9006-11</strain>
    </source>
</reference>
<dbReference type="AlphaFoldDB" id="A0A1C7MSP9"/>
<accession>A0A1C7MSP9</accession>
<dbReference type="Proteomes" id="UP000092993">
    <property type="component" value="Unassembled WGS sequence"/>
</dbReference>
<evidence type="ECO:0000313" key="3">
    <source>
        <dbReference type="Proteomes" id="UP000092993"/>
    </source>
</evidence>
<evidence type="ECO:0000259" key="1">
    <source>
        <dbReference type="Pfam" id="PF12937"/>
    </source>
</evidence>
<sequence length="165" mass="18687">MPLGFGQLFNRFVLGVAPSSLDRLTNDILVDQIFSYLSVEDVLCIRMVSRLYYNLTHHPIIWKRLLRCADVPLPPLPPTARHSYPKLTGLEAERLLTRALSVQKNWMQQEPKPFSIWSFNAHHVVLAMTLLPGGHHLVASVADRQRCHHSLVVFVMDEGGSPARS</sequence>
<dbReference type="OrthoDB" id="3219396at2759"/>